<dbReference type="InParanoid" id="G3HPR8"/>
<protein>
    <submittedName>
        <fullName evidence="1">Uncharacterized protein</fullName>
    </submittedName>
</protein>
<dbReference type="EMBL" id="JH000588">
    <property type="protein sequence ID" value="EGW03690.1"/>
    <property type="molecule type" value="Genomic_DNA"/>
</dbReference>
<accession>G3HPR8</accession>
<organism evidence="1 2">
    <name type="scientific">Cricetulus griseus</name>
    <name type="common">Chinese hamster</name>
    <name type="synonym">Cricetulus barabensis griseus</name>
    <dbReference type="NCBI Taxonomy" id="10029"/>
    <lineage>
        <taxon>Eukaryota</taxon>
        <taxon>Metazoa</taxon>
        <taxon>Chordata</taxon>
        <taxon>Craniata</taxon>
        <taxon>Vertebrata</taxon>
        <taxon>Euteleostomi</taxon>
        <taxon>Mammalia</taxon>
        <taxon>Eutheria</taxon>
        <taxon>Euarchontoglires</taxon>
        <taxon>Glires</taxon>
        <taxon>Rodentia</taxon>
        <taxon>Myomorpha</taxon>
        <taxon>Muroidea</taxon>
        <taxon>Cricetidae</taxon>
        <taxon>Cricetinae</taxon>
        <taxon>Cricetulus</taxon>
    </lineage>
</organism>
<gene>
    <name evidence="1" type="ORF">I79_012785</name>
</gene>
<reference evidence="2" key="1">
    <citation type="journal article" date="2011" name="Nat. Biotechnol.">
        <title>The genomic sequence of the Chinese hamster ovary (CHO)-K1 cell line.</title>
        <authorList>
            <person name="Xu X."/>
            <person name="Nagarajan H."/>
            <person name="Lewis N.E."/>
            <person name="Pan S."/>
            <person name="Cai Z."/>
            <person name="Liu X."/>
            <person name="Chen W."/>
            <person name="Xie M."/>
            <person name="Wang W."/>
            <person name="Hammond S."/>
            <person name="Andersen M.R."/>
            <person name="Neff N."/>
            <person name="Passarelli B."/>
            <person name="Koh W."/>
            <person name="Fan H.C."/>
            <person name="Wang J."/>
            <person name="Gui Y."/>
            <person name="Lee K.H."/>
            <person name="Betenbaugh M.J."/>
            <person name="Quake S.R."/>
            <person name="Famili I."/>
            <person name="Palsson B.O."/>
            <person name="Wang J."/>
        </authorList>
    </citation>
    <scope>NUCLEOTIDE SEQUENCE [LARGE SCALE GENOMIC DNA]</scope>
    <source>
        <strain evidence="2">CHO K1 cell line</strain>
    </source>
</reference>
<dbReference type="Proteomes" id="UP000001075">
    <property type="component" value="Unassembled WGS sequence"/>
</dbReference>
<name>G3HPR8_CRIGR</name>
<sequence length="50" mass="5555">MFSSLCVSVYRGQKRVSNPLELQLKSRSYELSDIAAGDQTLVLCENSKCS</sequence>
<proteinExistence type="predicted"/>
<evidence type="ECO:0000313" key="1">
    <source>
        <dbReference type="EMBL" id="EGW03690.1"/>
    </source>
</evidence>
<evidence type="ECO:0000313" key="2">
    <source>
        <dbReference type="Proteomes" id="UP000001075"/>
    </source>
</evidence>
<dbReference type="AlphaFoldDB" id="G3HPR8"/>